<evidence type="ECO:0000313" key="1">
    <source>
        <dbReference type="EMBL" id="KAF3707260.1"/>
    </source>
</evidence>
<organism evidence="1 2">
    <name type="scientific">Channa argus</name>
    <name type="common">Northern snakehead</name>
    <name type="synonym">Ophicephalus argus</name>
    <dbReference type="NCBI Taxonomy" id="215402"/>
    <lineage>
        <taxon>Eukaryota</taxon>
        <taxon>Metazoa</taxon>
        <taxon>Chordata</taxon>
        <taxon>Craniata</taxon>
        <taxon>Vertebrata</taxon>
        <taxon>Euteleostomi</taxon>
        <taxon>Actinopterygii</taxon>
        <taxon>Neopterygii</taxon>
        <taxon>Teleostei</taxon>
        <taxon>Neoteleostei</taxon>
        <taxon>Acanthomorphata</taxon>
        <taxon>Anabantaria</taxon>
        <taxon>Anabantiformes</taxon>
        <taxon>Channoidei</taxon>
        <taxon>Channidae</taxon>
        <taxon>Channa</taxon>
    </lineage>
</organism>
<protein>
    <submittedName>
        <fullName evidence="1">Uncharacterized protein</fullName>
    </submittedName>
</protein>
<accession>A0A6G1QX41</accession>
<reference evidence="2" key="2">
    <citation type="submission" date="2019-02" db="EMBL/GenBank/DDBJ databases">
        <title>Opniocepnalus argus Var Kimnra genome.</title>
        <authorList>
            <person name="Zhou C."/>
            <person name="Xiao S."/>
        </authorList>
    </citation>
    <scope>NUCLEOTIDE SEQUENCE [LARGE SCALE GENOMIC DNA]</scope>
</reference>
<gene>
    <name evidence="1" type="ORF">EXN66_Car000433</name>
</gene>
<sequence length="66" mass="7777">MLFIMWNYCSVCVYIQYELYFKQNPPIQVLQSGHYSEHGYSAPSVTAVMVFECDICHYSYPGVIRR</sequence>
<dbReference type="AlphaFoldDB" id="A0A6G1QX41"/>
<evidence type="ECO:0000313" key="2">
    <source>
        <dbReference type="Proteomes" id="UP000503349"/>
    </source>
</evidence>
<keyword evidence="2" id="KW-1185">Reference proteome</keyword>
<dbReference type="EMBL" id="CM015712">
    <property type="protein sequence ID" value="KAF3707260.1"/>
    <property type="molecule type" value="Genomic_DNA"/>
</dbReference>
<name>A0A6G1QX41_CHAAH</name>
<proteinExistence type="predicted"/>
<dbReference type="Proteomes" id="UP000503349">
    <property type="component" value="Chromosome 1"/>
</dbReference>
<reference evidence="1 2" key="1">
    <citation type="submission" date="2019-02" db="EMBL/GenBank/DDBJ databases">
        <title>Opniocepnalus argus genome.</title>
        <authorList>
            <person name="Zhou C."/>
            <person name="Xiao S."/>
        </authorList>
    </citation>
    <scope>NUCLEOTIDE SEQUENCE [LARGE SCALE GENOMIC DNA]</scope>
    <source>
        <strain evidence="1">OARG1902GOOAL</strain>
        <tissue evidence="1">Muscle</tissue>
    </source>
</reference>